<name>A0ABZ1UN79_9BURK</name>
<evidence type="ECO:0000313" key="4">
    <source>
        <dbReference type="Proteomes" id="UP000321323"/>
    </source>
</evidence>
<feature type="signal peptide" evidence="1">
    <location>
        <begin position="1"/>
        <end position="20"/>
    </location>
</feature>
<evidence type="ECO:0000256" key="1">
    <source>
        <dbReference type="SAM" id="SignalP"/>
    </source>
</evidence>
<accession>A0ABZ1UN79</accession>
<dbReference type="InterPro" id="IPR007730">
    <property type="entry name" value="SPOR-like_dom"/>
</dbReference>
<feature type="chain" id="PRO_5045073539" evidence="1">
    <location>
        <begin position="21"/>
        <end position="232"/>
    </location>
</feature>
<evidence type="ECO:0000313" key="3">
    <source>
        <dbReference type="EMBL" id="WUR14127.1"/>
    </source>
</evidence>
<evidence type="ECO:0000259" key="2">
    <source>
        <dbReference type="Pfam" id="PF05036"/>
    </source>
</evidence>
<feature type="domain" description="SPOR" evidence="2">
    <location>
        <begin position="121"/>
        <end position="190"/>
    </location>
</feature>
<organism evidence="3 4">
    <name type="scientific">[Empedobacter] haloabium</name>
    <dbReference type="NCBI Taxonomy" id="592317"/>
    <lineage>
        <taxon>Bacteria</taxon>
        <taxon>Pseudomonadati</taxon>
        <taxon>Pseudomonadota</taxon>
        <taxon>Betaproteobacteria</taxon>
        <taxon>Burkholderiales</taxon>
        <taxon>Oxalobacteraceae</taxon>
        <taxon>Telluria group</taxon>
        <taxon>Telluria group incertae sedis</taxon>
    </lineage>
</organism>
<keyword evidence="1" id="KW-0732">Signal</keyword>
<keyword evidence="4" id="KW-1185">Reference proteome</keyword>
<proteinExistence type="predicted"/>
<reference evidence="3 4" key="1">
    <citation type="journal article" date="2019" name="Int. J. Syst. Evol. Microbiol.">
        <title>The Draft Whole-Genome Sequence of the Antibiotic Producer Empedobacter haloabium ATCC 31962 Provides Indications for Its Taxonomic Reclassification.</title>
        <authorList>
            <person name="Miess H."/>
            <person name="Arlt P."/>
            <person name="Apel A.K."/>
            <person name="Weber T."/>
            <person name="Nieselt K."/>
            <person name="Hanssen F."/>
            <person name="Czemmel S."/>
            <person name="Nahnsen S."/>
            <person name="Gross H."/>
        </authorList>
    </citation>
    <scope>NUCLEOTIDE SEQUENCE [LARGE SCALE GENOMIC DNA]</scope>
    <source>
        <strain evidence="3 4">ATCC 31962</strain>
    </source>
</reference>
<sequence length="232" mass="25086">MLKFCFAVLLLANAALFAYGQGVLGSFQGEEHEPARLQKQLNAQQLKLISAAKANAAGAAVAPAPEAAPTPALAQEEKPVVACLEVGNFTLAEARRFEAQLAPLELGERQARRNVQGQEVSSYMVMIPPAPTRDVAEKRAAELRAKGVADFYIIPEGQQKNGISLGVFKAETAAQTELAKLVKQGVTAARVAPRYSPSKQMLFQFRDISAATRVKLERIAVKFPEQQVRGCR</sequence>
<dbReference type="EMBL" id="CP136508">
    <property type="protein sequence ID" value="WUR14127.1"/>
    <property type="molecule type" value="Genomic_DNA"/>
</dbReference>
<dbReference type="Proteomes" id="UP000321323">
    <property type="component" value="Chromosome"/>
</dbReference>
<dbReference type="Pfam" id="PF05036">
    <property type="entry name" value="SPOR"/>
    <property type="match status" value="1"/>
</dbReference>
<protein>
    <submittedName>
        <fullName evidence="3">SPOR domain-containing protein</fullName>
    </submittedName>
</protein>
<gene>
    <name evidence="3" type="ORF">E7V67_003220</name>
</gene>